<keyword evidence="2" id="KW-1185">Reference proteome</keyword>
<evidence type="ECO:0000313" key="2">
    <source>
        <dbReference type="Proteomes" id="UP001163223"/>
    </source>
</evidence>
<accession>A0ACD4NHT3</accession>
<evidence type="ECO:0000313" key="1">
    <source>
        <dbReference type="EMBL" id="WAJ26373.1"/>
    </source>
</evidence>
<reference evidence="1" key="1">
    <citation type="submission" date="2022-11" db="EMBL/GenBank/DDBJ databases">
        <title>beta-Carotene-producing bacterium, Jeongeuplla avenae sp. nov., alleviates the salt stress of Arabidopsis seedlings.</title>
        <authorList>
            <person name="Jiang L."/>
            <person name="Lee J."/>
        </authorList>
    </citation>
    <scope>NUCLEOTIDE SEQUENCE</scope>
    <source>
        <strain evidence="1">DY_R2A_6</strain>
    </source>
</reference>
<keyword evidence="1" id="KW-0067">ATP-binding</keyword>
<dbReference type="Proteomes" id="UP001163223">
    <property type="component" value="Chromosome"/>
</dbReference>
<dbReference type="EMBL" id="CP113520">
    <property type="protein sequence ID" value="WAJ26373.1"/>
    <property type="molecule type" value="Genomic_DNA"/>
</dbReference>
<protein>
    <submittedName>
        <fullName evidence="1">ABC transporter ATP-binding protein</fullName>
    </submittedName>
</protein>
<organism evidence="1 2">
    <name type="scientific">Antarcticirhabdus aurantiaca</name>
    <dbReference type="NCBI Taxonomy" id="2606717"/>
    <lineage>
        <taxon>Bacteria</taxon>
        <taxon>Pseudomonadati</taxon>
        <taxon>Pseudomonadota</taxon>
        <taxon>Alphaproteobacteria</taxon>
        <taxon>Hyphomicrobiales</taxon>
        <taxon>Aurantimonadaceae</taxon>
        <taxon>Antarcticirhabdus</taxon>
    </lineage>
</organism>
<proteinExistence type="predicted"/>
<sequence>MSALAQTTNPLILDASGIVKRFGGFTALDGVDFTVRPGERVGLIGPNGSGKSTFVNCITGALVPEAGRVLFEGADITRLSAHRRARMGLARSFQIPRPFKGMTIRENIEIPLAFAAGETSRRKSAERAGEILHSVGLGPRAADLPASLSQVELRRLELGRALAANPRLLIADEAMAGLSDSEVDEILELLVRLNGEGIAVILIEHIMRAVTGFCERIVVLVAGKKIADGAAAEVMRHPDVERAYLGQ</sequence>
<name>A0ACD4NHT3_9HYPH</name>
<keyword evidence="1" id="KW-0547">Nucleotide-binding</keyword>
<gene>
    <name evidence="1" type="ORF">OXU80_15890</name>
</gene>